<protein>
    <recommendedName>
        <fullName evidence="2">Ketopantoate reductase N-terminal domain-containing protein</fullName>
    </recommendedName>
</protein>
<feature type="domain" description="Ketopantoate reductase N-terminal" evidence="2">
    <location>
        <begin position="71"/>
        <end position="210"/>
    </location>
</feature>
<feature type="region of interest" description="Disordered" evidence="1">
    <location>
        <begin position="1"/>
        <end position="58"/>
    </location>
</feature>
<dbReference type="Proteomes" id="UP000198398">
    <property type="component" value="Chromosome"/>
</dbReference>
<name>A0A220UAC2_9MICO</name>
<evidence type="ECO:0000313" key="3">
    <source>
        <dbReference type="EMBL" id="ASK65088.1"/>
    </source>
</evidence>
<dbReference type="InterPro" id="IPR013332">
    <property type="entry name" value="KPR_N"/>
</dbReference>
<dbReference type="EMBL" id="CP022316">
    <property type="protein sequence ID" value="ASK65088.1"/>
    <property type="molecule type" value="Genomic_DNA"/>
</dbReference>
<proteinExistence type="predicted"/>
<dbReference type="InterPro" id="IPR036291">
    <property type="entry name" value="NAD(P)-bd_dom_sf"/>
</dbReference>
<keyword evidence="4" id="KW-1185">Reference proteome</keyword>
<dbReference type="SUPFAM" id="SSF51735">
    <property type="entry name" value="NAD(P)-binding Rossmann-fold domains"/>
    <property type="match status" value="1"/>
</dbReference>
<evidence type="ECO:0000259" key="2">
    <source>
        <dbReference type="Pfam" id="PF02558"/>
    </source>
</evidence>
<organism evidence="3 4">
    <name type="scientific">Brachybacterium avium</name>
    <dbReference type="NCBI Taxonomy" id="2017485"/>
    <lineage>
        <taxon>Bacteria</taxon>
        <taxon>Bacillati</taxon>
        <taxon>Actinomycetota</taxon>
        <taxon>Actinomycetes</taxon>
        <taxon>Micrococcales</taxon>
        <taxon>Dermabacteraceae</taxon>
        <taxon>Brachybacterium</taxon>
    </lineage>
</organism>
<reference evidence="4" key="1">
    <citation type="submission" date="2017-07" db="EMBL/GenBank/DDBJ databases">
        <title>Brachybacterium sp. VR2415.</title>
        <authorList>
            <person name="Tak E.J."/>
            <person name="Bae J.-W."/>
        </authorList>
    </citation>
    <scope>NUCLEOTIDE SEQUENCE [LARGE SCALE GENOMIC DNA]</scope>
    <source>
        <strain evidence="4">VR2415</strain>
    </source>
</reference>
<evidence type="ECO:0000313" key="4">
    <source>
        <dbReference type="Proteomes" id="UP000198398"/>
    </source>
</evidence>
<dbReference type="Pfam" id="PF02558">
    <property type="entry name" value="ApbA"/>
    <property type="match status" value="1"/>
</dbReference>
<sequence length="375" mass="39086">MVRAPHRGSDGTAGLAHHPRRSGMSLGVRSSSVPNRGHRLPGLASGAGHDPGGNNSPVPGCGGRMVAVSTIAVVGAGVIGQTYAGLLADAGHDVSIVARGRRADQLRMSGIVLHRDGSTTRPRCRVVDTLAEARNAEVVMVAVRGEQLPSVQAEAAASLAPIVVCMSNPLGQREAFEQDVGAERTVFTFSGIGGLIADDGSVHYHSVRQQPTVVDAAASAGAAVAELMGTTALAVHREHQMASWLDTHSVFIAGIGAAVLTTENGAPGVSRSRERARQIVGAISEAFDALQGHGVPIRPAALRTIFGRVPTWFAARYWQRQFGGPLVQVSIAPHVLATRFTEFPQVAAHALSLVGRDAPRFRSLVMPCASPGHEA</sequence>
<dbReference type="Gene3D" id="3.40.50.720">
    <property type="entry name" value="NAD(P)-binding Rossmann-like Domain"/>
    <property type="match status" value="1"/>
</dbReference>
<dbReference type="AlphaFoldDB" id="A0A220UAC2"/>
<dbReference type="KEGG" id="brv:CFK39_03750"/>
<evidence type="ECO:0000256" key="1">
    <source>
        <dbReference type="SAM" id="MobiDB-lite"/>
    </source>
</evidence>
<accession>A0A220UAC2</accession>
<gene>
    <name evidence="3" type="ORF">CFK39_03750</name>
</gene>